<gene>
    <name evidence="2" type="ORF">L248_0687</name>
</gene>
<dbReference type="AlphaFoldDB" id="U4TMH9"/>
<protein>
    <submittedName>
        <fullName evidence="2">Uncharacterized protein</fullName>
    </submittedName>
</protein>
<evidence type="ECO:0000313" key="3">
    <source>
        <dbReference type="Proteomes" id="UP000030647"/>
    </source>
</evidence>
<proteinExistence type="predicted"/>
<name>U4TMH9_9LACO</name>
<accession>U4TMH9</accession>
<dbReference type="Proteomes" id="UP000030647">
    <property type="component" value="Unassembled WGS sequence"/>
</dbReference>
<feature type="region of interest" description="Disordered" evidence="1">
    <location>
        <begin position="1"/>
        <end position="22"/>
    </location>
</feature>
<dbReference type="HOGENOM" id="CLU_3235383_0_0_9"/>
<reference evidence="3" key="1">
    <citation type="journal article" date="2013" name="Genome Announc.">
        <title>Whole-Genome Sequencing of Lactobacillus shenzhenensis Strain LY-73T.</title>
        <authorList>
            <person name="Lin Z."/>
            <person name="Liu Z."/>
            <person name="Yang R."/>
            <person name="Zou Y."/>
            <person name="Wan D."/>
            <person name="Chen J."/>
            <person name="Guo M."/>
            <person name="Zhao J."/>
            <person name="Fang C."/>
            <person name="Yang R."/>
            <person name="Liu F."/>
        </authorList>
    </citation>
    <scope>NUCLEOTIDE SEQUENCE [LARGE SCALE GENOMIC DNA]</scope>
    <source>
        <strain evidence="3">LY-73</strain>
    </source>
</reference>
<organism evidence="2 3">
    <name type="scientific">Schleiferilactobacillus shenzhenensis LY-73</name>
    <dbReference type="NCBI Taxonomy" id="1231336"/>
    <lineage>
        <taxon>Bacteria</taxon>
        <taxon>Bacillati</taxon>
        <taxon>Bacillota</taxon>
        <taxon>Bacilli</taxon>
        <taxon>Lactobacillales</taxon>
        <taxon>Lactobacillaceae</taxon>
        <taxon>Schleiferilactobacillus</taxon>
    </lineage>
</organism>
<keyword evidence="3" id="KW-1185">Reference proteome</keyword>
<sequence>MPDRSAERAVCPQGGGGRPRSLEWLTTAPAATGTEQPNGFQMV</sequence>
<dbReference type="EMBL" id="KI271594">
    <property type="protein sequence ID" value="ERL64630.1"/>
    <property type="molecule type" value="Genomic_DNA"/>
</dbReference>
<evidence type="ECO:0000256" key="1">
    <source>
        <dbReference type="SAM" id="MobiDB-lite"/>
    </source>
</evidence>
<evidence type="ECO:0000313" key="2">
    <source>
        <dbReference type="EMBL" id="ERL64630.1"/>
    </source>
</evidence>
<dbReference type="STRING" id="1231336.L248_0687"/>